<dbReference type="AlphaFoldDB" id="A0A9E2S620"/>
<evidence type="ECO:0000313" key="2">
    <source>
        <dbReference type="Proteomes" id="UP000812270"/>
    </source>
</evidence>
<evidence type="ECO:0000313" key="1">
    <source>
        <dbReference type="EMBL" id="MBV4357308.1"/>
    </source>
</evidence>
<accession>A0A9E2S620</accession>
<name>A0A9E2S620_9BACT</name>
<gene>
    <name evidence="1" type="ORF">KTO63_09135</name>
</gene>
<comment type="caution">
    <text evidence="1">The sequence shown here is derived from an EMBL/GenBank/DDBJ whole genome shotgun (WGS) entry which is preliminary data.</text>
</comment>
<keyword evidence="2" id="KW-1185">Reference proteome</keyword>
<proteinExistence type="predicted"/>
<dbReference type="RefSeq" id="WP_217790952.1">
    <property type="nucleotide sequence ID" value="NZ_JAHSPG010000004.1"/>
</dbReference>
<reference evidence="1" key="1">
    <citation type="submission" date="2021-06" db="EMBL/GenBank/DDBJ databases">
        <authorList>
            <person name="Huq M.A."/>
        </authorList>
    </citation>
    <scope>NUCLEOTIDE SEQUENCE</scope>
    <source>
        <strain evidence="1">MAH-26</strain>
    </source>
</reference>
<evidence type="ECO:0008006" key="3">
    <source>
        <dbReference type="Google" id="ProtNLM"/>
    </source>
</evidence>
<protein>
    <recommendedName>
        <fullName evidence="3">Helix-turn-helix domain-containing protein</fullName>
    </recommendedName>
</protein>
<sequence length="97" mass="11333">MNIDKLVYEFMDVAREDPTMGPSHISLYLTIVFMYQQHDRKMPIEIKARQLMVAAKIKSAGTYYKYLQNLIEKRFISYQPSRSPVTGSLITINEKLD</sequence>
<dbReference type="EMBL" id="JAHSPG010000004">
    <property type="protein sequence ID" value="MBV4357308.1"/>
    <property type="molecule type" value="Genomic_DNA"/>
</dbReference>
<dbReference type="Proteomes" id="UP000812270">
    <property type="component" value="Unassembled WGS sequence"/>
</dbReference>
<organism evidence="1 2">
    <name type="scientific">Pinibacter aurantiacus</name>
    <dbReference type="NCBI Taxonomy" id="2851599"/>
    <lineage>
        <taxon>Bacteria</taxon>
        <taxon>Pseudomonadati</taxon>
        <taxon>Bacteroidota</taxon>
        <taxon>Chitinophagia</taxon>
        <taxon>Chitinophagales</taxon>
        <taxon>Chitinophagaceae</taxon>
        <taxon>Pinibacter</taxon>
    </lineage>
</organism>